<dbReference type="AlphaFoldDB" id="A0A837HRY1"/>
<protein>
    <recommendedName>
        <fullName evidence="4">Antitoxin</fullName>
    </recommendedName>
</protein>
<dbReference type="InterPro" id="IPR036165">
    <property type="entry name" value="YefM-like_sf"/>
</dbReference>
<accession>A0A837HRY1</accession>
<proteinExistence type="inferred from homology"/>
<gene>
    <name evidence="2" type="ORF">UT27_C0009G0017</name>
</gene>
<dbReference type="Gene3D" id="3.40.1620.10">
    <property type="entry name" value="YefM-like domain"/>
    <property type="match status" value="1"/>
</dbReference>
<evidence type="ECO:0000313" key="3">
    <source>
        <dbReference type="Proteomes" id="UP000033998"/>
    </source>
</evidence>
<dbReference type="EMBL" id="LBWE01000009">
    <property type="protein sequence ID" value="KKR01243.1"/>
    <property type="molecule type" value="Genomic_DNA"/>
</dbReference>
<organism evidence="2 3">
    <name type="scientific">Candidatus Nomurabacteria bacterium GW2011_GWD2_39_12</name>
    <dbReference type="NCBI Taxonomy" id="1618759"/>
    <lineage>
        <taxon>Bacteria</taxon>
        <taxon>Candidatus Nomuraibacteriota</taxon>
    </lineage>
</organism>
<comment type="caution">
    <text evidence="2">The sequence shown here is derived from an EMBL/GenBank/DDBJ whole genome shotgun (WGS) entry which is preliminary data.</text>
</comment>
<dbReference type="NCBIfam" id="TIGR01552">
    <property type="entry name" value="phd_fam"/>
    <property type="match status" value="1"/>
</dbReference>
<reference evidence="2 3" key="1">
    <citation type="journal article" date="2015" name="Nature">
        <title>rRNA introns, odd ribosomes, and small enigmatic genomes across a large radiation of phyla.</title>
        <authorList>
            <person name="Brown C.T."/>
            <person name="Hug L.A."/>
            <person name="Thomas B.C."/>
            <person name="Sharon I."/>
            <person name="Castelle C.J."/>
            <person name="Singh A."/>
            <person name="Wilkins M.J."/>
            <person name="Williams K.H."/>
            <person name="Banfield J.F."/>
        </authorList>
    </citation>
    <scope>NUCLEOTIDE SEQUENCE [LARGE SCALE GENOMIC DNA]</scope>
</reference>
<evidence type="ECO:0000313" key="2">
    <source>
        <dbReference type="EMBL" id="KKR01243.1"/>
    </source>
</evidence>
<evidence type="ECO:0000256" key="1">
    <source>
        <dbReference type="ARBA" id="ARBA00009981"/>
    </source>
</evidence>
<dbReference type="SUPFAM" id="SSF143120">
    <property type="entry name" value="YefM-like"/>
    <property type="match status" value="1"/>
</dbReference>
<evidence type="ECO:0008006" key="4">
    <source>
        <dbReference type="Google" id="ProtNLM"/>
    </source>
</evidence>
<comment type="similarity">
    <text evidence="1">Belongs to the phD/YefM antitoxin family.</text>
</comment>
<sequence length="91" mass="10568">MSNKTSIIGFKELRENADKYISAVEKGRTFTVVRRSKPIFKMMPVDEWGDEGTWETVVDFRRQDGKGGIHMEDFAKMLRKSINGQKRKISK</sequence>
<name>A0A837HRY1_9BACT</name>
<dbReference type="Proteomes" id="UP000033998">
    <property type="component" value="Unassembled WGS sequence"/>
</dbReference>